<dbReference type="KEGG" id="ker:91106870"/>
<sequence length="101" mass="10474">MSRNEAAAKTTDNFPLIVSVMRGTNNNNSSQSTSAGTETTSDNGNGSGFYQQPNDTQITVIECESSGLGKQSKMYDNPAANESAITVYHVGSSSESGSGGK</sequence>
<proteinExistence type="predicted"/>
<evidence type="ECO:0000313" key="3">
    <source>
        <dbReference type="Proteomes" id="UP001358614"/>
    </source>
</evidence>
<feature type="compositionally biased region" description="Low complexity" evidence="1">
    <location>
        <begin position="24"/>
        <end position="34"/>
    </location>
</feature>
<dbReference type="RefSeq" id="XP_066087906.1">
    <property type="nucleotide sequence ID" value="XM_066231809.1"/>
</dbReference>
<evidence type="ECO:0000313" key="2">
    <source>
        <dbReference type="EMBL" id="WWD09939.1"/>
    </source>
</evidence>
<dbReference type="GeneID" id="91106870"/>
<organism evidence="2 3">
    <name type="scientific">Kwoniella europaea PYCC6329</name>
    <dbReference type="NCBI Taxonomy" id="1423913"/>
    <lineage>
        <taxon>Eukaryota</taxon>
        <taxon>Fungi</taxon>
        <taxon>Dikarya</taxon>
        <taxon>Basidiomycota</taxon>
        <taxon>Agaricomycotina</taxon>
        <taxon>Tremellomycetes</taxon>
        <taxon>Tremellales</taxon>
        <taxon>Cryptococcaceae</taxon>
        <taxon>Kwoniella</taxon>
    </lineage>
</organism>
<feature type="compositionally biased region" description="Polar residues" evidence="1">
    <location>
        <begin position="35"/>
        <end position="56"/>
    </location>
</feature>
<dbReference type="EMBL" id="CP144091">
    <property type="protein sequence ID" value="WWD09939.1"/>
    <property type="molecule type" value="Genomic_DNA"/>
</dbReference>
<reference evidence="2 3" key="1">
    <citation type="submission" date="2024-01" db="EMBL/GenBank/DDBJ databases">
        <title>Comparative genomics of Cryptococcus and Kwoniella reveals pathogenesis evolution and contrasting modes of karyotype evolution via chromosome fusion or intercentromeric recombination.</title>
        <authorList>
            <person name="Coelho M.A."/>
            <person name="David-Palma M."/>
            <person name="Shea T."/>
            <person name="Bowers K."/>
            <person name="McGinley-Smith S."/>
            <person name="Mohammad A.W."/>
            <person name="Gnirke A."/>
            <person name="Yurkov A.M."/>
            <person name="Nowrousian M."/>
            <person name="Sun S."/>
            <person name="Cuomo C.A."/>
            <person name="Heitman J."/>
        </authorList>
    </citation>
    <scope>NUCLEOTIDE SEQUENCE [LARGE SCALE GENOMIC DNA]</scope>
    <source>
        <strain evidence="2 3">PYCC6329</strain>
    </source>
</reference>
<dbReference type="Proteomes" id="UP001358614">
    <property type="component" value="Chromosome 3"/>
</dbReference>
<accession>A0AAX4KVK0</accession>
<protein>
    <submittedName>
        <fullName evidence="2">Uncharacterized protein</fullName>
    </submittedName>
</protein>
<dbReference type="AlphaFoldDB" id="A0AAX4KVK0"/>
<feature type="region of interest" description="Disordered" evidence="1">
    <location>
        <begin position="1"/>
        <end position="56"/>
    </location>
</feature>
<keyword evidence="3" id="KW-1185">Reference proteome</keyword>
<evidence type="ECO:0000256" key="1">
    <source>
        <dbReference type="SAM" id="MobiDB-lite"/>
    </source>
</evidence>
<name>A0AAX4KVK0_9TREE</name>
<gene>
    <name evidence="2" type="ORF">V865_008069</name>
</gene>